<evidence type="ECO:0000259" key="8">
    <source>
        <dbReference type="Pfam" id="PF11916"/>
    </source>
</evidence>
<dbReference type="Proteomes" id="UP000694888">
    <property type="component" value="Unplaced"/>
</dbReference>
<evidence type="ECO:0000256" key="1">
    <source>
        <dbReference type="ARBA" id="ARBA00004308"/>
    </source>
</evidence>
<reference evidence="10" key="1">
    <citation type="submission" date="2025-08" db="UniProtKB">
        <authorList>
            <consortium name="RefSeq"/>
        </authorList>
    </citation>
    <scope>IDENTIFICATION</scope>
</reference>
<dbReference type="PANTHER" id="PTHR16023">
    <property type="entry name" value="TAX1 BINDING PROTEIN-RELATED"/>
    <property type="match status" value="1"/>
</dbReference>
<dbReference type="GeneID" id="101863485"/>
<proteinExistence type="inferred from homology"/>
<evidence type="ECO:0000256" key="4">
    <source>
        <dbReference type="ARBA" id="ARBA00022737"/>
    </source>
</evidence>
<dbReference type="InterPro" id="IPR026825">
    <property type="entry name" value="Vac14"/>
</dbReference>
<feature type="domain" description="Vacuolar protein 14 C-terminal Fig4-binding" evidence="8">
    <location>
        <begin position="491"/>
        <end position="668"/>
    </location>
</feature>
<evidence type="ECO:0000256" key="7">
    <source>
        <dbReference type="ARBA" id="ARBA00047092"/>
    </source>
</evidence>
<dbReference type="SUPFAM" id="SSF48371">
    <property type="entry name" value="ARM repeat"/>
    <property type="match status" value="1"/>
</dbReference>
<dbReference type="InterPro" id="IPR011989">
    <property type="entry name" value="ARM-like"/>
</dbReference>
<comment type="subunit">
    <text evidence="7">Forms pentamers. Component of the PI(3,5)P2 regulatory complex/PAS complex, at least composed of PIKFYVE, FIG4 and VAC14. VAC14 nucleates the assembly of the complex and serves as a scaffold by pentamerizing into a star-shaped structure, which can bind a single copy each of PIKFYVE and FIG4 and coordinates their activities. Interacts with NOS1.</text>
</comment>
<comment type="function">
    <text evidence="6">Scaffold protein component of the PI(3,5)P2 regulatory complex which regulates both the synthesis and turnover of phosphatidylinositol 3,5-bisphosphate (PtdIns(3,5)P2). Pentamerizes into a star-shaped structure and nucleates the assembly of the complex. The pentamer binds a single copy each of PIKFYVE and FIG4 and coordinates both PIKfyve kinase activity and FIG4 phosphatase activity, being required to maintain normal levels of phosphatidylinositol 3-phosphate (PtdIns(3)P) and phosphatidylinositol 5-phosphate (PtdIns(5)P). Plays a role in the biogenesis of endosome carrier vesicles (ECV) / multivesicular bodies (MVB) transport intermediates from early endosomes.</text>
</comment>
<evidence type="ECO:0000256" key="5">
    <source>
        <dbReference type="ARBA" id="ARBA00023136"/>
    </source>
</evidence>
<gene>
    <name evidence="10" type="primary">LOC101863485</name>
</gene>
<organism evidence="9 10">
    <name type="scientific">Aplysia californica</name>
    <name type="common">California sea hare</name>
    <dbReference type="NCBI Taxonomy" id="6500"/>
    <lineage>
        <taxon>Eukaryota</taxon>
        <taxon>Metazoa</taxon>
        <taxon>Spiralia</taxon>
        <taxon>Lophotrochozoa</taxon>
        <taxon>Mollusca</taxon>
        <taxon>Gastropoda</taxon>
        <taxon>Heterobranchia</taxon>
        <taxon>Euthyneura</taxon>
        <taxon>Tectipleura</taxon>
        <taxon>Aplysiida</taxon>
        <taxon>Aplysioidea</taxon>
        <taxon>Aplysiidae</taxon>
        <taxon>Aplysia</taxon>
    </lineage>
</organism>
<keyword evidence="9" id="KW-1185">Reference proteome</keyword>
<evidence type="ECO:0000256" key="2">
    <source>
        <dbReference type="ARBA" id="ARBA00010225"/>
    </source>
</evidence>
<evidence type="ECO:0000256" key="6">
    <source>
        <dbReference type="ARBA" id="ARBA00045654"/>
    </source>
</evidence>
<dbReference type="InterPro" id="IPR021841">
    <property type="entry name" value="VAC14_Fig4p-bd"/>
</dbReference>
<keyword evidence="4" id="KW-0677">Repeat</keyword>
<dbReference type="Pfam" id="PF11916">
    <property type="entry name" value="Vac14_Fig4_bd"/>
    <property type="match status" value="1"/>
</dbReference>
<keyword evidence="5" id="KW-0472">Membrane</keyword>
<comment type="subcellular location">
    <subcellularLocation>
        <location evidence="1">Endomembrane system</location>
    </subcellularLocation>
</comment>
<name>A0ABM0JDR5_APLCA</name>
<evidence type="ECO:0000256" key="3">
    <source>
        <dbReference type="ARBA" id="ARBA00013840"/>
    </source>
</evidence>
<protein>
    <recommendedName>
        <fullName evidence="3">Protein VAC14 homolog</fullName>
    </recommendedName>
</protein>
<accession>A0ABM0JDR5</accession>
<dbReference type="PANTHER" id="PTHR16023:SF0">
    <property type="entry name" value="PROTEIN VAC14 HOMOLOG"/>
    <property type="match status" value="1"/>
</dbReference>
<dbReference type="RefSeq" id="XP_005091345.1">
    <property type="nucleotide sequence ID" value="XM_005091288.3"/>
</dbReference>
<evidence type="ECO:0000313" key="10">
    <source>
        <dbReference type="RefSeq" id="XP_005091345.1"/>
    </source>
</evidence>
<dbReference type="Pfam" id="PF12755">
    <property type="entry name" value="Vac14_Fab1_bd"/>
    <property type="match status" value="1"/>
</dbReference>
<evidence type="ECO:0000313" key="9">
    <source>
        <dbReference type="Proteomes" id="UP000694888"/>
    </source>
</evidence>
<dbReference type="InterPro" id="IPR016024">
    <property type="entry name" value="ARM-type_fold"/>
</dbReference>
<sequence>MADKEYAPLTAACVRALVDKLYEKRKGAALEIERVVKEMLAGSQLDQIKKLLRLLGEDFACSQNPNTRKGGLIGLAAVAIGLGKESCTYIDSLVHPVVMCFHDGDSRVQYYACEALYNIVKVARGAVLPHFNEVFDGLSKLTAHPDQNVKNGAELLDRLIKDIVTESSSFDLVAFIPLLRERIYTRNPFARQFVVSWIEVLDAVPDINMLVLLPEILDGLFQILGDNSHEIRKMCQGVLSEFLEGIRRSKNGVNFTGMANILIVHSQNSDDLIQFTAITWLREFIALAGRSMLPHMAGILNAVLPCLSYSDDSRKKVREAAENLNLALRKLVEAQDDQPTPTAENITLQGELQNSEAGKANSASIQLEILSVIKVLQRLLGHETIQTRVAALKWFNLLLVKTPNKTFRYIEEFFGLLMTTLSDPSDDVVLLDLEVLSEISSNPAGFGSTPGVVEGGAVTPSSDRSSGDLKLNPYFTKLMNGLIDWFKKDKQLLEDRGAFIIRQLSIYLSAEAIFRSLSEILLTEQDVSFACTMVQSLNTILLTSTEIYELRSQLKELATEESCSLFCCLYKCWSHSPISLMSLCYLTQNYAQAYRLMQIFGDLEVTVDFLKEIDKLVQLIESPIFAYLRLQLLEAHKNPELIKSLYGLLMILPQSEAFKLLRYRLECIPQINLTLTLDTESKRRGEDRPLVKKINFDELLSHFLSVQANHRDFKRKQVVYKISAVKNLDLK</sequence>
<dbReference type="Gene3D" id="1.25.10.10">
    <property type="entry name" value="Leucine-rich Repeat Variant"/>
    <property type="match status" value="2"/>
</dbReference>
<comment type="similarity">
    <text evidence="2">Belongs to the VAC14 family.</text>
</comment>